<reference evidence="3 4" key="1">
    <citation type="submission" date="2016-09" db="EMBL/GenBank/DDBJ databases">
        <title>Photobacterium proteolyticum sp. nov. a protease producing bacterium isolated from ocean sediments of Laizhou Bay.</title>
        <authorList>
            <person name="Li Y."/>
        </authorList>
    </citation>
    <scope>NUCLEOTIDE SEQUENCE [LARGE SCALE GENOMIC DNA]</scope>
    <source>
        <strain evidence="3 4">13-12</strain>
    </source>
</reference>
<dbReference type="Pfam" id="PF05232">
    <property type="entry name" value="BTP"/>
    <property type="match status" value="2"/>
</dbReference>
<dbReference type="InterPro" id="IPR058208">
    <property type="entry name" value="PACE"/>
</dbReference>
<comment type="caution">
    <text evidence="3">The sequence shown here is derived from an EMBL/GenBank/DDBJ whole genome shotgun (WGS) entry which is preliminary data.</text>
</comment>
<dbReference type="Proteomes" id="UP000186905">
    <property type="component" value="Unassembled WGS sequence"/>
</dbReference>
<keyword evidence="1" id="KW-0812">Transmembrane</keyword>
<sequence>MSVKERILHSLLFEAIALFILMVAAKLFTSHNPGVVGGIAIVLSLLAMAWNYVYNLGFDHIFGHDRLSRKLGMRIAHGFGFEAGLLIVTIPLLMWVLQMDFWTVFVLDLGIVIFFLVYSIIYNWAYDQVRSKITTRKAVTS</sequence>
<organism evidence="3 4">
    <name type="scientific">Photobacterium proteolyticum</name>
    <dbReference type="NCBI Taxonomy" id="1903952"/>
    <lineage>
        <taxon>Bacteria</taxon>
        <taxon>Pseudomonadati</taxon>
        <taxon>Pseudomonadota</taxon>
        <taxon>Gammaproteobacteria</taxon>
        <taxon>Vibrionales</taxon>
        <taxon>Vibrionaceae</taxon>
        <taxon>Photobacterium</taxon>
    </lineage>
</organism>
<evidence type="ECO:0000259" key="2">
    <source>
        <dbReference type="Pfam" id="PF05232"/>
    </source>
</evidence>
<dbReference type="NCBIfam" id="NF033664">
    <property type="entry name" value="PACE_transport"/>
    <property type="match status" value="1"/>
</dbReference>
<dbReference type="OrthoDB" id="1631120at2"/>
<evidence type="ECO:0000256" key="1">
    <source>
        <dbReference type="SAM" id="Phobius"/>
    </source>
</evidence>
<dbReference type="RefSeq" id="WP_075768065.1">
    <property type="nucleotide sequence ID" value="NZ_MJIL01000099.1"/>
</dbReference>
<protein>
    <recommendedName>
        <fullName evidence="2">Chlorhexidine efflux transporter domain-containing protein</fullName>
    </recommendedName>
</protein>
<dbReference type="InterPro" id="IPR007896">
    <property type="entry name" value="BTP_bacteria"/>
</dbReference>
<dbReference type="EMBL" id="MJIL01000099">
    <property type="protein sequence ID" value="OLQ70065.1"/>
    <property type="molecule type" value="Genomic_DNA"/>
</dbReference>
<name>A0A1Q9G6V6_9GAMM</name>
<feature type="domain" description="Chlorhexidine efflux transporter" evidence="2">
    <location>
        <begin position="69"/>
        <end position="131"/>
    </location>
</feature>
<feature type="transmembrane region" description="Helical" evidence="1">
    <location>
        <begin position="34"/>
        <end position="54"/>
    </location>
</feature>
<feature type="domain" description="Chlorhexidine efflux transporter" evidence="2">
    <location>
        <begin position="1"/>
        <end position="63"/>
    </location>
</feature>
<evidence type="ECO:0000313" key="4">
    <source>
        <dbReference type="Proteomes" id="UP000186905"/>
    </source>
</evidence>
<gene>
    <name evidence="3" type="ORF">BIT28_11060</name>
</gene>
<keyword evidence="4" id="KW-1185">Reference proteome</keyword>
<feature type="transmembrane region" description="Helical" evidence="1">
    <location>
        <begin position="7"/>
        <end position="28"/>
    </location>
</feature>
<accession>A0A1Q9G6V6</accession>
<keyword evidence="1" id="KW-1133">Transmembrane helix</keyword>
<feature type="transmembrane region" description="Helical" evidence="1">
    <location>
        <begin position="75"/>
        <end position="96"/>
    </location>
</feature>
<feature type="transmembrane region" description="Helical" evidence="1">
    <location>
        <begin position="102"/>
        <end position="126"/>
    </location>
</feature>
<proteinExistence type="predicted"/>
<dbReference type="AlphaFoldDB" id="A0A1Q9G6V6"/>
<keyword evidence="1" id="KW-0472">Membrane</keyword>
<evidence type="ECO:0000313" key="3">
    <source>
        <dbReference type="EMBL" id="OLQ70065.1"/>
    </source>
</evidence>